<protein>
    <submittedName>
        <fullName evidence="3">Short-chain dehydrogenase</fullName>
    </submittedName>
</protein>
<dbReference type="PROSITE" id="PS00061">
    <property type="entry name" value="ADH_SHORT"/>
    <property type="match status" value="1"/>
</dbReference>
<dbReference type="InterPro" id="IPR020904">
    <property type="entry name" value="Sc_DH/Rdtase_CS"/>
</dbReference>
<gene>
    <name evidence="3" type="ORF">SAMN02745752_01571</name>
</gene>
<dbReference type="GO" id="GO:0016020">
    <property type="term" value="C:membrane"/>
    <property type="evidence" value="ECO:0007669"/>
    <property type="project" value="TreeGrafter"/>
</dbReference>
<dbReference type="InterPro" id="IPR002347">
    <property type="entry name" value="SDR_fam"/>
</dbReference>
<proteinExistence type="inferred from homology"/>
<keyword evidence="4" id="KW-1185">Reference proteome</keyword>
<reference evidence="3 4" key="1">
    <citation type="submission" date="2016-11" db="EMBL/GenBank/DDBJ databases">
        <authorList>
            <person name="Jaros S."/>
            <person name="Januszkiewicz K."/>
            <person name="Wedrychowicz H."/>
        </authorList>
    </citation>
    <scope>NUCLEOTIDE SEQUENCE [LARGE SCALE GENOMIC DNA]</scope>
    <source>
        <strain evidence="3 4">DSM 21637</strain>
    </source>
</reference>
<evidence type="ECO:0000256" key="1">
    <source>
        <dbReference type="ARBA" id="ARBA00006484"/>
    </source>
</evidence>
<evidence type="ECO:0000313" key="3">
    <source>
        <dbReference type="EMBL" id="SFX40761.1"/>
    </source>
</evidence>
<name>A0A1K1WTP8_9GAMM</name>
<organism evidence="3 4">
    <name type="scientific">Marinospirillum alkaliphilum DSM 21637</name>
    <dbReference type="NCBI Taxonomy" id="1122209"/>
    <lineage>
        <taxon>Bacteria</taxon>
        <taxon>Pseudomonadati</taxon>
        <taxon>Pseudomonadota</taxon>
        <taxon>Gammaproteobacteria</taxon>
        <taxon>Oceanospirillales</taxon>
        <taxon>Oceanospirillaceae</taxon>
        <taxon>Marinospirillum</taxon>
    </lineage>
</organism>
<sequence>MKGLQPYSRIWLTGAGSGIGEALALQLAKAGHSVVITARSEASLQALARQSERFIAAAADVTDPQALSEVATLIQARLGGLDCVILNAGTCEYLNDGRVDSALVRRVMETNFMGLVHCIDVAQPLLANSHSARLVAISSAAAYAPLPRAEAYGASKAAVSYFMETLRLDLAQQGVAVTVVYPGFVKTPLTDRNDFPMPMRVTAEAMAAAIHQGLVKGKPEIRYPKLFVGLVRCLGRLPFFIRTRLGLKMVRQKDGASHG</sequence>
<dbReference type="PANTHER" id="PTHR44196">
    <property type="entry name" value="DEHYDROGENASE/REDUCTASE SDR FAMILY MEMBER 7B"/>
    <property type="match status" value="1"/>
</dbReference>
<keyword evidence="2" id="KW-0560">Oxidoreductase</keyword>
<dbReference type="AlphaFoldDB" id="A0A1K1WTP8"/>
<dbReference type="Pfam" id="PF00106">
    <property type="entry name" value="adh_short"/>
    <property type="match status" value="1"/>
</dbReference>
<dbReference type="GO" id="GO:0016491">
    <property type="term" value="F:oxidoreductase activity"/>
    <property type="evidence" value="ECO:0007669"/>
    <property type="project" value="UniProtKB-KW"/>
</dbReference>
<evidence type="ECO:0000313" key="4">
    <source>
        <dbReference type="Proteomes" id="UP000182350"/>
    </source>
</evidence>
<dbReference type="PANTHER" id="PTHR44196:SF1">
    <property type="entry name" value="DEHYDROGENASE_REDUCTASE SDR FAMILY MEMBER 7B"/>
    <property type="match status" value="1"/>
</dbReference>
<dbReference type="RefSeq" id="WP_072325801.1">
    <property type="nucleotide sequence ID" value="NZ_FPJW01000004.1"/>
</dbReference>
<evidence type="ECO:0000256" key="2">
    <source>
        <dbReference type="ARBA" id="ARBA00023002"/>
    </source>
</evidence>
<dbReference type="OrthoDB" id="335726at2"/>
<dbReference type="STRING" id="1122209.SAMN02745752_01571"/>
<dbReference type="SUPFAM" id="SSF51735">
    <property type="entry name" value="NAD(P)-binding Rossmann-fold domains"/>
    <property type="match status" value="1"/>
</dbReference>
<dbReference type="InterPro" id="IPR036291">
    <property type="entry name" value="NAD(P)-bd_dom_sf"/>
</dbReference>
<accession>A0A1K1WTP8</accession>
<comment type="similarity">
    <text evidence="1">Belongs to the short-chain dehydrogenases/reductases (SDR) family.</text>
</comment>
<dbReference type="Proteomes" id="UP000182350">
    <property type="component" value="Unassembled WGS sequence"/>
</dbReference>
<dbReference type="EMBL" id="FPJW01000004">
    <property type="protein sequence ID" value="SFX40761.1"/>
    <property type="molecule type" value="Genomic_DNA"/>
</dbReference>
<dbReference type="Gene3D" id="3.40.50.720">
    <property type="entry name" value="NAD(P)-binding Rossmann-like Domain"/>
    <property type="match status" value="1"/>
</dbReference>
<dbReference type="PRINTS" id="PR00081">
    <property type="entry name" value="GDHRDH"/>
</dbReference>